<dbReference type="InterPro" id="IPR017972">
    <property type="entry name" value="Cyt_P450_CS"/>
</dbReference>
<dbReference type="AlphaFoldDB" id="A0A068F855"/>
<evidence type="ECO:0000256" key="2">
    <source>
        <dbReference type="ARBA" id="ARBA00010617"/>
    </source>
</evidence>
<dbReference type="SUPFAM" id="SSF48264">
    <property type="entry name" value="Cytochrome P450"/>
    <property type="match status" value="1"/>
</dbReference>
<dbReference type="PRINTS" id="PR00385">
    <property type="entry name" value="P450"/>
</dbReference>
<dbReference type="PROSITE" id="PS00086">
    <property type="entry name" value="CYTOCHROME_P450"/>
    <property type="match status" value="1"/>
</dbReference>
<dbReference type="GO" id="GO:0004497">
    <property type="term" value="F:monooxygenase activity"/>
    <property type="evidence" value="ECO:0007669"/>
    <property type="project" value="UniProtKB-KW"/>
</dbReference>
<dbReference type="GO" id="GO:0020037">
    <property type="term" value="F:heme binding"/>
    <property type="evidence" value="ECO:0007669"/>
    <property type="project" value="InterPro"/>
</dbReference>
<evidence type="ECO:0000256" key="3">
    <source>
        <dbReference type="ARBA" id="ARBA00022617"/>
    </source>
</evidence>
<keyword evidence="4 8" id="KW-0479">Metal-binding</keyword>
<evidence type="ECO:0000256" key="9">
    <source>
        <dbReference type="RuleBase" id="RU000461"/>
    </source>
</evidence>
<dbReference type="Gene3D" id="1.10.630.10">
    <property type="entry name" value="Cytochrome P450"/>
    <property type="match status" value="1"/>
</dbReference>
<comment type="similarity">
    <text evidence="2 9">Belongs to the cytochrome P450 family.</text>
</comment>
<evidence type="ECO:0000256" key="7">
    <source>
        <dbReference type="ARBA" id="ARBA00023033"/>
    </source>
</evidence>
<protein>
    <submittedName>
        <fullName evidence="10">Cytochrome P450</fullName>
    </submittedName>
</protein>
<organism evidence="10">
    <name type="scientific">Calliphora stygia</name>
    <name type="common">Common brown blowfly</name>
    <dbReference type="NCBI Taxonomy" id="145453"/>
    <lineage>
        <taxon>Eukaryota</taxon>
        <taxon>Metazoa</taxon>
        <taxon>Ecdysozoa</taxon>
        <taxon>Arthropoda</taxon>
        <taxon>Hexapoda</taxon>
        <taxon>Insecta</taxon>
        <taxon>Pterygota</taxon>
        <taxon>Neoptera</taxon>
        <taxon>Endopterygota</taxon>
        <taxon>Diptera</taxon>
        <taxon>Brachycera</taxon>
        <taxon>Muscomorpha</taxon>
        <taxon>Oestroidea</taxon>
        <taxon>Calliphoridae</taxon>
        <taxon>Calliphorinae</taxon>
        <taxon>Calliphora</taxon>
    </lineage>
</organism>
<dbReference type="Pfam" id="PF00067">
    <property type="entry name" value="p450"/>
    <property type="match status" value="1"/>
</dbReference>
<name>A0A068F855_CALSG</name>
<evidence type="ECO:0000256" key="6">
    <source>
        <dbReference type="ARBA" id="ARBA00023004"/>
    </source>
</evidence>
<dbReference type="EMBL" id="KJ702303">
    <property type="protein sequence ID" value="AID61457.1"/>
    <property type="molecule type" value="mRNA"/>
</dbReference>
<dbReference type="PRINTS" id="PR00463">
    <property type="entry name" value="EP450I"/>
</dbReference>
<keyword evidence="3 8" id="KW-0349">Heme</keyword>
<evidence type="ECO:0000256" key="5">
    <source>
        <dbReference type="ARBA" id="ARBA00023002"/>
    </source>
</evidence>
<dbReference type="InterPro" id="IPR001128">
    <property type="entry name" value="Cyt_P450"/>
</dbReference>
<dbReference type="InterPro" id="IPR050196">
    <property type="entry name" value="Cytochrome_P450_Monoox"/>
</dbReference>
<dbReference type="InterPro" id="IPR002401">
    <property type="entry name" value="Cyt_P450_E_grp-I"/>
</dbReference>
<dbReference type="PANTHER" id="PTHR24291">
    <property type="entry name" value="CYTOCHROME P450 FAMILY 4"/>
    <property type="match status" value="1"/>
</dbReference>
<dbReference type="GO" id="GO:0016705">
    <property type="term" value="F:oxidoreductase activity, acting on paired donors, with incorporation or reduction of molecular oxygen"/>
    <property type="evidence" value="ECO:0007669"/>
    <property type="project" value="InterPro"/>
</dbReference>
<sequence length="195" mass="22123">MFEGHDTTTSGISFALYLIARHPQVQEKLVEEIKQVLGTDKHKPVTYRELQDLKYMECVIKESQRLYPSVPAIGREITEDITIGDITIPAKTNLSLSLFMVLRDPDYFANPDDFIPERFESSGDEKINPFAYTPFSAGPRNCIGQKFAMLEMKSTLSKMLRHFELLPLGPDVKPVINLILRSTTGIHVGLRPRDL</sequence>
<keyword evidence="5 9" id="KW-0560">Oxidoreductase</keyword>
<dbReference type="InterPro" id="IPR036396">
    <property type="entry name" value="Cyt_P450_sf"/>
</dbReference>
<feature type="binding site" description="axial binding residue" evidence="8">
    <location>
        <position position="142"/>
    </location>
    <ligand>
        <name>heme</name>
        <dbReference type="ChEBI" id="CHEBI:30413"/>
    </ligand>
    <ligandPart>
        <name>Fe</name>
        <dbReference type="ChEBI" id="CHEBI:18248"/>
    </ligandPart>
</feature>
<evidence type="ECO:0000256" key="8">
    <source>
        <dbReference type="PIRSR" id="PIRSR602401-1"/>
    </source>
</evidence>
<evidence type="ECO:0000256" key="4">
    <source>
        <dbReference type="ARBA" id="ARBA00022723"/>
    </source>
</evidence>
<comment type="cofactor">
    <cofactor evidence="1 8">
        <name>heme</name>
        <dbReference type="ChEBI" id="CHEBI:30413"/>
    </cofactor>
</comment>
<evidence type="ECO:0000256" key="1">
    <source>
        <dbReference type="ARBA" id="ARBA00001971"/>
    </source>
</evidence>
<dbReference type="GO" id="GO:0005506">
    <property type="term" value="F:iron ion binding"/>
    <property type="evidence" value="ECO:0007669"/>
    <property type="project" value="InterPro"/>
</dbReference>
<keyword evidence="6 8" id="KW-0408">Iron</keyword>
<dbReference type="PANTHER" id="PTHR24291:SF187">
    <property type="entry name" value="CYTOCHROME P450 4AE1-RELATED"/>
    <property type="match status" value="1"/>
</dbReference>
<proteinExistence type="evidence at transcript level"/>
<reference evidence="10" key="1">
    <citation type="journal article" date="2015" name="BMC Genomics">
        <title>Chemosensory genes identified in the antennal transcriptome of the blowfly Calliphora stygia.</title>
        <authorList>
            <person name="Leitch O.J."/>
            <person name="Papanicolaou A."/>
            <person name="Lennard C."/>
            <person name="Kirkbride K.P."/>
            <person name="Anderson A."/>
        </authorList>
    </citation>
    <scope>NUCLEOTIDE SEQUENCE</scope>
</reference>
<gene>
    <name evidence="10" type="primary">Cyp90</name>
</gene>
<evidence type="ECO:0000313" key="10">
    <source>
        <dbReference type="EMBL" id="AID61457.1"/>
    </source>
</evidence>
<accession>A0A068F855</accession>
<keyword evidence="7 9" id="KW-0503">Monooxygenase</keyword>